<dbReference type="AlphaFoldDB" id="A0A5N5X7T8"/>
<evidence type="ECO:0000313" key="2">
    <source>
        <dbReference type="Proteomes" id="UP000326565"/>
    </source>
</evidence>
<sequence length="152" mass="17243">MSVLLSQLYISKPPVKQRRSWYSPEVLQEAAALHENILRAFTDSTSKELEGSMESSLNGSVNGNSSMFDLQYNHPSVSQGEHVRTHLKLVKLAIERIGAWPKDYSGYEQMRNPKVFGSGKAESREDELDLEIKDWQLSSEPARDGLQIEDEF</sequence>
<keyword evidence="2" id="KW-1185">Reference proteome</keyword>
<protein>
    <submittedName>
        <fullName evidence="1">Uncharacterized protein</fullName>
    </submittedName>
</protein>
<reference evidence="1 2" key="1">
    <citation type="submission" date="2019-04" db="EMBL/GenBank/DDBJ databases">
        <title>Friends and foes A comparative genomics study of 23 Aspergillus species from section Flavi.</title>
        <authorList>
            <consortium name="DOE Joint Genome Institute"/>
            <person name="Kjaerbolling I."/>
            <person name="Vesth T."/>
            <person name="Frisvad J.C."/>
            <person name="Nybo J.L."/>
            <person name="Theobald S."/>
            <person name="Kildgaard S."/>
            <person name="Isbrandt T."/>
            <person name="Kuo A."/>
            <person name="Sato A."/>
            <person name="Lyhne E.K."/>
            <person name="Kogle M.E."/>
            <person name="Wiebenga A."/>
            <person name="Kun R.S."/>
            <person name="Lubbers R.J."/>
            <person name="Makela M.R."/>
            <person name="Barry K."/>
            <person name="Chovatia M."/>
            <person name="Clum A."/>
            <person name="Daum C."/>
            <person name="Haridas S."/>
            <person name="He G."/>
            <person name="LaButti K."/>
            <person name="Lipzen A."/>
            <person name="Mondo S."/>
            <person name="Riley R."/>
            <person name="Salamov A."/>
            <person name="Simmons B.A."/>
            <person name="Magnuson J.K."/>
            <person name="Henrissat B."/>
            <person name="Mortensen U.H."/>
            <person name="Larsen T.O."/>
            <person name="Devries R.P."/>
            <person name="Grigoriev I.V."/>
            <person name="Machida M."/>
            <person name="Baker S.E."/>
            <person name="Andersen M.R."/>
        </authorList>
    </citation>
    <scope>NUCLEOTIDE SEQUENCE [LARGE SCALE GENOMIC DNA]</scope>
    <source>
        <strain evidence="1 2">CBS 151.66</strain>
    </source>
</reference>
<accession>A0A5N5X7T8</accession>
<evidence type="ECO:0000313" key="1">
    <source>
        <dbReference type="EMBL" id="KAB8076137.1"/>
    </source>
</evidence>
<dbReference type="Proteomes" id="UP000326565">
    <property type="component" value="Unassembled WGS sequence"/>
</dbReference>
<dbReference type="OrthoDB" id="2546325at2759"/>
<proteinExistence type="predicted"/>
<gene>
    <name evidence="1" type="ORF">BDV29DRAFT_155063</name>
</gene>
<name>A0A5N5X7T8_9EURO</name>
<organism evidence="1 2">
    <name type="scientific">Aspergillus leporis</name>
    <dbReference type="NCBI Taxonomy" id="41062"/>
    <lineage>
        <taxon>Eukaryota</taxon>
        <taxon>Fungi</taxon>
        <taxon>Dikarya</taxon>
        <taxon>Ascomycota</taxon>
        <taxon>Pezizomycotina</taxon>
        <taxon>Eurotiomycetes</taxon>
        <taxon>Eurotiomycetidae</taxon>
        <taxon>Eurotiales</taxon>
        <taxon>Aspergillaceae</taxon>
        <taxon>Aspergillus</taxon>
        <taxon>Aspergillus subgen. Circumdati</taxon>
    </lineage>
</organism>
<dbReference type="EMBL" id="ML732185">
    <property type="protein sequence ID" value="KAB8076137.1"/>
    <property type="molecule type" value="Genomic_DNA"/>
</dbReference>